<dbReference type="InterPro" id="IPR000157">
    <property type="entry name" value="TIR_dom"/>
</dbReference>
<comment type="catalytic activity">
    <reaction evidence="7">
        <text>NAD(+) + H2O = ADP-D-ribose + nicotinamide + H(+)</text>
        <dbReference type="Rhea" id="RHEA:16301"/>
        <dbReference type="ChEBI" id="CHEBI:15377"/>
        <dbReference type="ChEBI" id="CHEBI:15378"/>
        <dbReference type="ChEBI" id="CHEBI:17154"/>
        <dbReference type="ChEBI" id="CHEBI:57540"/>
        <dbReference type="ChEBI" id="CHEBI:57967"/>
        <dbReference type="EC" id="3.2.2.6"/>
    </reaction>
    <physiologicalReaction direction="left-to-right" evidence="7">
        <dbReference type="Rhea" id="RHEA:16302"/>
    </physiologicalReaction>
</comment>
<evidence type="ECO:0000313" key="10">
    <source>
        <dbReference type="Proteomes" id="UP001457282"/>
    </source>
</evidence>
<dbReference type="GO" id="GO:0043531">
    <property type="term" value="F:ADP binding"/>
    <property type="evidence" value="ECO:0007669"/>
    <property type="project" value="InterPro"/>
</dbReference>
<dbReference type="SUPFAM" id="SSF52540">
    <property type="entry name" value="P-loop containing nucleoside triphosphate hydrolases"/>
    <property type="match status" value="1"/>
</dbReference>
<dbReference type="InterPro" id="IPR032675">
    <property type="entry name" value="LRR_dom_sf"/>
</dbReference>
<name>A0AAW1X9A1_RUBAR</name>
<dbReference type="InterPro" id="IPR027417">
    <property type="entry name" value="P-loop_NTPase"/>
</dbReference>
<sequence>MVKIEETSSSSTHPWENHVFLSFRGEDTRNNFTGHLCTALRQKGITTFMDDELKRGEEISTALVRAIEQSMISIIVFSENYASSKWCLDELVMILECKKSNIQQMVRPIFYKVDPSDIRNHRKSFGNALAEHERKFKGDLDKVWKWKKALSEAANMSGWTLPDMHHSESKLIGEIVEEISKQVIERTYLEVAKYPVGIEPRVQYVKELLSVEGREEVRMVGIWGTGGIGKTTIAKAVYNSISHNFDGSYFLENVRENLIRSSRGLAKLQQTLLFEILGGKKVKVTNASRGITMIKEFLHCKRVLLVLDDVNHPDQLNSLAGESDWFGTGSRIIITTRDKKLLTAHNVNLIYKVSKLDNHEALELFCLNAFKRNEPLVDYVELTKRAIGYARGLPLALTVLGSHLYGGNLHTWTTSLDGFKSPEIQEILKVSYDALDVIMKQIFLDIACFFKGERTDYVIQVLKGCDHNPEYGIKVLIEKALVNIDRHGCIWMHDLLEEMGKDIVYQESPNDPGERSRLWFHDDVYHVLTENTGTSTITGIKVELPTGSDVICLSGTTFSQMRNLRLFIHRAGCFSRVHDYLPNSLRVVDWPDYPFQSLSSNFIPKNLALLHMPRSRITRIGEEFKSLKNLTSINLSECKYLTKVSDLSGIPNLQTLDLQGCKNLVEVHYSVGFLDKLESINLGGCSTLVIVPTTVSWNSLRNLLLFNCTRLESFIETVNKMQSIEKLSLFGSGIKGLPSWIGYLTSLRELNVSGTPLKKLPLSIGGLTSLRRLYLSRTLITELPSSIGDLTSLAHLGLSGTRIIKLPSLIGDLASLVILDLSHSPIKELPSSIGDLISLERLDLSHSPIEELPLSIGGLTSLIELDVSETLITELPSSIGDLTSLERLDLSHSPIKELSSSIGGLTSLGKLDVSNCLIKELPSSIGGLTSLGELYVYKTLITELPSSIGDLTSLTDLRLSETLIIKLPSSIGDLASLTKLDVSESSIKELPSSIGYLTSLRKLDVSGTLIEELPSSIASLIYLKYLFVRRCENLINVPQSIYGGLRRLEYLNLSWCRKLVTFPNRPVSSLVSSSAESFSLMLPTTSYISHDNCASLLFPKLRRLYFQGCKLSSVFDFLSNLDCVSTLDLVDLSYSSFDSLPACISKFHKLEFINLSGCKWLRDISTLWNKFELRDVAVSRLMDMSNCNRLGIDVVSKMAKVLLNQVVDGNSCMTFEWHIKLPSHPGWKVPKWFHYRKMDVYEFLIEIPRSLIWERKGLVVCVIFEITQFLSETSMQVMMDEQEISSIWCRSFPSKISGYYLYLQYIGLDNLWKQQVNKKSDQSLPHIFQVSAYMSSGETLLLKSCGFHLANMLGNDDDDVVEEDKKDKEGENYDVDDDDARGEDLAKQTNIGRATLAFLRCFGITCL</sequence>
<evidence type="ECO:0000256" key="6">
    <source>
        <dbReference type="ARBA" id="ARBA00023027"/>
    </source>
</evidence>
<dbReference type="SUPFAM" id="SSF52058">
    <property type="entry name" value="L domain-like"/>
    <property type="match status" value="2"/>
</dbReference>
<dbReference type="InterPro" id="IPR003591">
    <property type="entry name" value="Leu-rich_rpt_typical-subtyp"/>
</dbReference>
<dbReference type="Pfam" id="PF20160">
    <property type="entry name" value="C-JID"/>
    <property type="match status" value="1"/>
</dbReference>
<dbReference type="Pfam" id="PF23598">
    <property type="entry name" value="LRR_14"/>
    <property type="match status" value="2"/>
</dbReference>
<dbReference type="SMART" id="SM00255">
    <property type="entry name" value="TIR"/>
    <property type="match status" value="1"/>
</dbReference>
<gene>
    <name evidence="9" type="ORF">M0R45_019921</name>
</gene>
<evidence type="ECO:0000256" key="2">
    <source>
        <dbReference type="ARBA" id="ARBA00022614"/>
    </source>
</evidence>
<dbReference type="Gene3D" id="3.40.50.10140">
    <property type="entry name" value="Toll/interleukin-1 receptor homology (TIR) domain"/>
    <property type="match status" value="1"/>
</dbReference>
<dbReference type="EC" id="3.2.2.6" evidence="1"/>
<evidence type="ECO:0000256" key="7">
    <source>
        <dbReference type="ARBA" id="ARBA00047304"/>
    </source>
</evidence>
<evidence type="ECO:0000256" key="1">
    <source>
        <dbReference type="ARBA" id="ARBA00011982"/>
    </source>
</evidence>
<keyword evidence="4" id="KW-0378">Hydrolase</keyword>
<keyword evidence="6" id="KW-0520">NAD</keyword>
<dbReference type="InterPro" id="IPR035897">
    <property type="entry name" value="Toll_tir_struct_dom_sf"/>
</dbReference>
<evidence type="ECO:0000256" key="5">
    <source>
        <dbReference type="ARBA" id="ARBA00022821"/>
    </source>
</evidence>
<proteinExistence type="predicted"/>
<dbReference type="InterPro" id="IPR042197">
    <property type="entry name" value="Apaf_helical"/>
</dbReference>
<dbReference type="PANTHER" id="PTHR11017">
    <property type="entry name" value="LEUCINE-RICH REPEAT-CONTAINING PROTEIN"/>
    <property type="match status" value="1"/>
</dbReference>
<dbReference type="FunFam" id="3.40.50.10140:FF:000007">
    <property type="entry name" value="Disease resistance protein (TIR-NBS-LRR class)"/>
    <property type="match status" value="1"/>
</dbReference>
<comment type="caution">
    <text evidence="9">The sequence shown here is derived from an EMBL/GenBank/DDBJ whole genome shotgun (WGS) entry which is preliminary data.</text>
</comment>
<dbReference type="SUPFAM" id="SSF52200">
    <property type="entry name" value="Toll/Interleukin receptor TIR domain"/>
    <property type="match status" value="1"/>
</dbReference>
<keyword evidence="10" id="KW-1185">Reference proteome</keyword>
<dbReference type="Gene3D" id="3.80.10.10">
    <property type="entry name" value="Ribonuclease Inhibitor"/>
    <property type="match status" value="4"/>
</dbReference>
<dbReference type="PANTHER" id="PTHR11017:SF578">
    <property type="entry name" value="ADP-RIBOSYL CYCLASE_CYCLIC ADP-RIBOSE HYDROLASE"/>
    <property type="match status" value="1"/>
</dbReference>
<keyword evidence="2" id="KW-0433">Leucine-rich repeat</keyword>
<dbReference type="InterPro" id="IPR044974">
    <property type="entry name" value="Disease_R_plants"/>
</dbReference>
<protein>
    <recommendedName>
        <fullName evidence="1">ADP-ribosyl cyclase/cyclic ADP-ribose hydrolase</fullName>
        <ecNumber evidence="1">3.2.2.6</ecNumber>
    </recommendedName>
</protein>
<dbReference type="InterPro" id="IPR058192">
    <property type="entry name" value="WHD_ROQ1-like"/>
</dbReference>
<keyword evidence="3" id="KW-0677">Repeat</keyword>
<dbReference type="GO" id="GO:0061809">
    <property type="term" value="F:NAD+ nucleosidase activity, cyclic ADP-ribose generating"/>
    <property type="evidence" value="ECO:0007669"/>
    <property type="project" value="UniProtKB-EC"/>
</dbReference>
<keyword evidence="5" id="KW-0611">Plant defense</keyword>
<accession>A0AAW1X9A1</accession>
<evidence type="ECO:0000256" key="4">
    <source>
        <dbReference type="ARBA" id="ARBA00022801"/>
    </source>
</evidence>
<dbReference type="Pfam" id="PF00931">
    <property type="entry name" value="NB-ARC"/>
    <property type="match status" value="1"/>
</dbReference>
<dbReference type="InterPro" id="IPR055414">
    <property type="entry name" value="LRR_R13L4/SHOC2-like"/>
</dbReference>
<dbReference type="Pfam" id="PF23282">
    <property type="entry name" value="WHD_ROQ1"/>
    <property type="match status" value="1"/>
</dbReference>
<dbReference type="PRINTS" id="PR00364">
    <property type="entry name" value="DISEASERSIST"/>
</dbReference>
<dbReference type="Gene3D" id="3.40.50.300">
    <property type="entry name" value="P-loop containing nucleotide triphosphate hydrolases"/>
    <property type="match status" value="1"/>
</dbReference>
<evidence type="ECO:0000259" key="8">
    <source>
        <dbReference type="PROSITE" id="PS50104"/>
    </source>
</evidence>
<dbReference type="GO" id="GO:0007165">
    <property type="term" value="P:signal transduction"/>
    <property type="evidence" value="ECO:0007669"/>
    <property type="project" value="InterPro"/>
</dbReference>
<dbReference type="Gene3D" id="1.10.8.430">
    <property type="entry name" value="Helical domain of apoptotic protease-activating factors"/>
    <property type="match status" value="1"/>
</dbReference>
<dbReference type="InterPro" id="IPR045344">
    <property type="entry name" value="C-JID"/>
</dbReference>
<evidence type="ECO:0000313" key="9">
    <source>
        <dbReference type="EMBL" id="KAK9932696.1"/>
    </source>
</evidence>
<dbReference type="EMBL" id="JBEDUW010000004">
    <property type="protein sequence ID" value="KAK9932696.1"/>
    <property type="molecule type" value="Genomic_DNA"/>
</dbReference>
<evidence type="ECO:0000256" key="3">
    <source>
        <dbReference type="ARBA" id="ARBA00022737"/>
    </source>
</evidence>
<dbReference type="GO" id="GO:0006952">
    <property type="term" value="P:defense response"/>
    <property type="evidence" value="ECO:0007669"/>
    <property type="project" value="UniProtKB-KW"/>
</dbReference>
<dbReference type="Pfam" id="PF01582">
    <property type="entry name" value="TIR"/>
    <property type="match status" value="1"/>
</dbReference>
<reference evidence="9 10" key="1">
    <citation type="journal article" date="2023" name="G3 (Bethesda)">
        <title>A chromosome-length genome assembly and annotation of blackberry (Rubus argutus, cv. 'Hillquist').</title>
        <authorList>
            <person name="Bruna T."/>
            <person name="Aryal R."/>
            <person name="Dudchenko O."/>
            <person name="Sargent D.J."/>
            <person name="Mead D."/>
            <person name="Buti M."/>
            <person name="Cavallini A."/>
            <person name="Hytonen T."/>
            <person name="Andres J."/>
            <person name="Pham M."/>
            <person name="Weisz D."/>
            <person name="Mascagni F."/>
            <person name="Usai G."/>
            <person name="Natali L."/>
            <person name="Bassil N."/>
            <person name="Fernandez G.E."/>
            <person name="Lomsadze A."/>
            <person name="Armour M."/>
            <person name="Olukolu B."/>
            <person name="Poorten T."/>
            <person name="Britton C."/>
            <person name="Davik J."/>
            <person name="Ashrafi H."/>
            <person name="Aiden E.L."/>
            <person name="Borodovsky M."/>
            <person name="Worthington M."/>
        </authorList>
    </citation>
    <scope>NUCLEOTIDE SEQUENCE [LARGE SCALE GENOMIC DNA]</scope>
    <source>
        <strain evidence="9">PI 553951</strain>
    </source>
</reference>
<organism evidence="9 10">
    <name type="scientific">Rubus argutus</name>
    <name type="common">Southern blackberry</name>
    <dbReference type="NCBI Taxonomy" id="59490"/>
    <lineage>
        <taxon>Eukaryota</taxon>
        <taxon>Viridiplantae</taxon>
        <taxon>Streptophyta</taxon>
        <taxon>Embryophyta</taxon>
        <taxon>Tracheophyta</taxon>
        <taxon>Spermatophyta</taxon>
        <taxon>Magnoliopsida</taxon>
        <taxon>eudicotyledons</taxon>
        <taxon>Gunneridae</taxon>
        <taxon>Pentapetalae</taxon>
        <taxon>rosids</taxon>
        <taxon>fabids</taxon>
        <taxon>Rosales</taxon>
        <taxon>Rosaceae</taxon>
        <taxon>Rosoideae</taxon>
        <taxon>Rosoideae incertae sedis</taxon>
        <taxon>Rubus</taxon>
    </lineage>
</organism>
<dbReference type="InterPro" id="IPR002182">
    <property type="entry name" value="NB-ARC"/>
</dbReference>
<dbReference type="GO" id="GO:0051707">
    <property type="term" value="P:response to other organism"/>
    <property type="evidence" value="ECO:0007669"/>
    <property type="project" value="UniProtKB-ARBA"/>
</dbReference>
<feature type="domain" description="TIR" evidence="8">
    <location>
        <begin position="15"/>
        <end position="183"/>
    </location>
</feature>
<dbReference type="Proteomes" id="UP001457282">
    <property type="component" value="Unassembled WGS sequence"/>
</dbReference>
<dbReference type="SMART" id="SM00369">
    <property type="entry name" value="LRR_TYP"/>
    <property type="match status" value="10"/>
</dbReference>
<dbReference type="PROSITE" id="PS50104">
    <property type="entry name" value="TIR"/>
    <property type="match status" value="1"/>
</dbReference>